<protein>
    <submittedName>
        <fullName evidence="1">Uncharacterized protein</fullName>
    </submittedName>
</protein>
<comment type="caution">
    <text evidence="1">The sequence shown here is derived from an EMBL/GenBank/DDBJ whole genome shotgun (WGS) entry which is preliminary data.</text>
</comment>
<reference evidence="1 2" key="1">
    <citation type="journal article" date="2014" name="Agronomy (Basel)">
        <title>A Draft Genome Sequence for Ensete ventricosum, the Drought-Tolerant Tree Against Hunger.</title>
        <authorList>
            <person name="Harrison J."/>
            <person name="Moore K.A."/>
            <person name="Paszkiewicz K."/>
            <person name="Jones T."/>
            <person name="Grant M."/>
            <person name="Ambacheew D."/>
            <person name="Muzemil S."/>
            <person name="Studholme D.J."/>
        </authorList>
    </citation>
    <scope>NUCLEOTIDE SEQUENCE [LARGE SCALE GENOMIC DNA]</scope>
</reference>
<dbReference type="EMBL" id="AMZH03004116">
    <property type="protein sequence ID" value="RRT70132.1"/>
    <property type="molecule type" value="Genomic_DNA"/>
</dbReference>
<dbReference type="Proteomes" id="UP000287651">
    <property type="component" value="Unassembled WGS sequence"/>
</dbReference>
<evidence type="ECO:0000313" key="2">
    <source>
        <dbReference type="Proteomes" id="UP000287651"/>
    </source>
</evidence>
<gene>
    <name evidence="1" type="ORF">B296_00013428</name>
</gene>
<organism evidence="1 2">
    <name type="scientific">Ensete ventricosum</name>
    <name type="common">Abyssinian banana</name>
    <name type="synonym">Musa ensete</name>
    <dbReference type="NCBI Taxonomy" id="4639"/>
    <lineage>
        <taxon>Eukaryota</taxon>
        <taxon>Viridiplantae</taxon>
        <taxon>Streptophyta</taxon>
        <taxon>Embryophyta</taxon>
        <taxon>Tracheophyta</taxon>
        <taxon>Spermatophyta</taxon>
        <taxon>Magnoliopsida</taxon>
        <taxon>Liliopsida</taxon>
        <taxon>Zingiberales</taxon>
        <taxon>Musaceae</taxon>
        <taxon>Ensete</taxon>
    </lineage>
</organism>
<dbReference type="AlphaFoldDB" id="A0A427A1Q5"/>
<name>A0A427A1Q5_ENSVE</name>
<sequence length="127" mass="14111">MEEVVMLSTTEDQTAVDFDSDINLVEKEVIVLSTAWQGRKKGQRSSSQLEEVAAAVGGRYWNGKEHLARDHIQSRSNREVGRADGRRRSATGSILLARLMAKRRQAAVQLVEEEDCGCYGCLGCRGR</sequence>
<proteinExistence type="predicted"/>
<accession>A0A427A1Q5</accession>
<evidence type="ECO:0000313" key="1">
    <source>
        <dbReference type="EMBL" id="RRT70132.1"/>
    </source>
</evidence>